<evidence type="ECO:0000313" key="2">
    <source>
        <dbReference type="Proteomes" id="UP001497516"/>
    </source>
</evidence>
<evidence type="ECO:0000313" key="1">
    <source>
        <dbReference type="EMBL" id="CAL1370632.1"/>
    </source>
</evidence>
<dbReference type="PANTHER" id="PTHR33710:SF71">
    <property type="entry name" value="ENDONUCLEASE_EXONUCLEASE_PHOSPHATASE DOMAIN-CONTAINING PROTEIN"/>
    <property type="match status" value="1"/>
</dbReference>
<keyword evidence="2" id="KW-1185">Reference proteome</keyword>
<accession>A0AAV2DCU5</accession>
<evidence type="ECO:0008006" key="3">
    <source>
        <dbReference type="Google" id="ProtNLM"/>
    </source>
</evidence>
<dbReference type="EMBL" id="OZ034815">
    <property type="protein sequence ID" value="CAL1370632.1"/>
    <property type="molecule type" value="Genomic_DNA"/>
</dbReference>
<dbReference type="Proteomes" id="UP001497516">
    <property type="component" value="Chromosome 2"/>
</dbReference>
<name>A0AAV2DCU5_9ROSI</name>
<gene>
    <name evidence="1" type="ORF">LTRI10_LOCUS12744</name>
</gene>
<protein>
    <recommendedName>
        <fullName evidence="3">Reverse transcriptase</fullName>
    </recommendedName>
</protein>
<proteinExistence type="predicted"/>
<reference evidence="1 2" key="1">
    <citation type="submission" date="2024-04" db="EMBL/GenBank/DDBJ databases">
        <authorList>
            <person name="Fracassetti M."/>
        </authorList>
    </citation>
    <scope>NUCLEOTIDE SEQUENCE [LARGE SCALE GENOMIC DNA]</scope>
</reference>
<dbReference type="PANTHER" id="PTHR33710">
    <property type="entry name" value="BNAC02G09200D PROTEIN"/>
    <property type="match status" value="1"/>
</dbReference>
<sequence length="302" mass="35515">MGDACIQERLDRAFASDRWVERFPESFVNHGTDLGSDHRALIVADRECKRATKPLFRFDARWASNPEVKPFVEEIWQEHIQGSPMYRLWIRLKRLRHRLHQWSRAGTSNSARQIRTLETEIAALKTEYPIDWEQVNRLEGDLTRKWAEEELYWRQKSRIRWLKVGDQNSSYFYTVTRARRRRNFVEKLLSEEGEWVEEEEEKAGMAVNFYSSLFTSECEEEGIWEKVDALPIDRRVTDEMNTSLTAEVTPEEIRRTVFGMGSTQAPGSDGFTGKFFKSFLSIVGPSVVEAVRSFFCKWAYFV</sequence>
<dbReference type="AlphaFoldDB" id="A0AAV2DCU5"/>
<organism evidence="1 2">
    <name type="scientific">Linum trigynum</name>
    <dbReference type="NCBI Taxonomy" id="586398"/>
    <lineage>
        <taxon>Eukaryota</taxon>
        <taxon>Viridiplantae</taxon>
        <taxon>Streptophyta</taxon>
        <taxon>Embryophyta</taxon>
        <taxon>Tracheophyta</taxon>
        <taxon>Spermatophyta</taxon>
        <taxon>Magnoliopsida</taxon>
        <taxon>eudicotyledons</taxon>
        <taxon>Gunneridae</taxon>
        <taxon>Pentapetalae</taxon>
        <taxon>rosids</taxon>
        <taxon>fabids</taxon>
        <taxon>Malpighiales</taxon>
        <taxon>Linaceae</taxon>
        <taxon>Linum</taxon>
    </lineage>
</organism>